<gene>
    <name evidence="1" type="ORF">GCM10023171_21400</name>
</gene>
<dbReference type="EMBL" id="BAABGP010000014">
    <property type="protein sequence ID" value="GAA4486057.1"/>
    <property type="molecule type" value="Genomic_DNA"/>
</dbReference>
<dbReference type="RefSeq" id="WP_345186809.1">
    <property type="nucleotide sequence ID" value="NZ_BAABGP010000014.1"/>
</dbReference>
<organism evidence="1 2">
    <name type="scientific">Microbacterium panaciterrae</name>
    <dbReference type="NCBI Taxonomy" id="985759"/>
    <lineage>
        <taxon>Bacteria</taxon>
        <taxon>Bacillati</taxon>
        <taxon>Actinomycetota</taxon>
        <taxon>Actinomycetes</taxon>
        <taxon>Micrococcales</taxon>
        <taxon>Microbacteriaceae</taxon>
        <taxon>Microbacterium</taxon>
    </lineage>
</organism>
<reference evidence="2" key="1">
    <citation type="journal article" date="2019" name="Int. J. Syst. Evol. Microbiol.">
        <title>The Global Catalogue of Microorganisms (GCM) 10K type strain sequencing project: providing services to taxonomists for standard genome sequencing and annotation.</title>
        <authorList>
            <consortium name="The Broad Institute Genomics Platform"/>
            <consortium name="The Broad Institute Genome Sequencing Center for Infectious Disease"/>
            <person name="Wu L."/>
            <person name="Ma J."/>
        </authorList>
    </citation>
    <scope>NUCLEOTIDE SEQUENCE [LARGE SCALE GENOMIC DNA]</scope>
    <source>
        <strain evidence="2">JCM 17839</strain>
    </source>
</reference>
<sequence length="179" mass="19112">MGISADFGRVLHRLGEQQDETLVIVKVGEVLASQYEFDKGERWAWGSSESGYEEGIVGVLVADAPFTLCTPDGTTRIVPPGTFCFVHPDFPIQTVGRSRGRSLGAWIPREALDASGLNFPVVSMALPRGILADGVRAFLSALLAGPVDDSGSAQAEYLLTEMVVGLLADAVAGRPRRRP</sequence>
<protein>
    <recommendedName>
        <fullName evidence="3">AraC family transcriptional regulator</fullName>
    </recommendedName>
</protein>
<name>A0ABP8PEW1_9MICO</name>
<accession>A0ABP8PEW1</accession>
<comment type="caution">
    <text evidence="1">The sequence shown here is derived from an EMBL/GenBank/DDBJ whole genome shotgun (WGS) entry which is preliminary data.</text>
</comment>
<evidence type="ECO:0000313" key="2">
    <source>
        <dbReference type="Proteomes" id="UP001500731"/>
    </source>
</evidence>
<dbReference type="Proteomes" id="UP001500731">
    <property type="component" value="Unassembled WGS sequence"/>
</dbReference>
<evidence type="ECO:0008006" key="3">
    <source>
        <dbReference type="Google" id="ProtNLM"/>
    </source>
</evidence>
<proteinExistence type="predicted"/>
<keyword evidence="2" id="KW-1185">Reference proteome</keyword>
<evidence type="ECO:0000313" key="1">
    <source>
        <dbReference type="EMBL" id="GAA4486057.1"/>
    </source>
</evidence>